<dbReference type="Pfam" id="PF03069">
    <property type="entry name" value="FmdA_AmdA"/>
    <property type="match status" value="2"/>
</dbReference>
<sequence>MGRSHVLHAGPDTVHWGYFDAALAPALTVESGDSVRIESVNGQPRDLVGAPFDVLPEHRRIHETCTPKLGPHIVTGPVAINGAEPGDLLEVRVREIELRQDWGWNVIRPLRGTLPEDFPLTRLLHVPIDRERHTTTLPFGVTLPLRPFFGVMGVAPPAAYGAISSIEPREHGGNIDNKELCAGATLFLPVHASGALFSAGDGHAVQGDGEVNLTALETSLTGLFEFHLHKAVHAPMPIGLSVTHVITMGFDEDLDTAARQALREMIALLREITGWAREDAYVFCSMACDLHVTQMVNGEKGVHAMVDRARLSSVLKGSHPLAVALRRTS</sequence>
<organism evidence="1 2">
    <name type="scientific">Paraburkholderia rhizosphaerae</name>
    <dbReference type="NCBI Taxonomy" id="480658"/>
    <lineage>
        <taxon>Bacteria</taxon>
        <taxon>Pseudomonadati</taxon>
        <taxon>Pseudomonadota</taxon>
        <taxon>Betaproteobacteria</taxon>
        <taxon>Burkholderiales</taxon>
        <taxon>Burkholderiaceae</taxon>
        <taxon>Paraburkholderia</taxon>
    </lineage>
</organism>
<accession>A0A4V3HFT5</accession>
<dbReference type="InterPro" id="IPR004304">
    <property type="entry name" value="FmdA_AmdA"/>
</dbReference>
<gene>
    <name evidence="1" type="ORF">BX592_101403</name>
</gene>
<keyword evidence="2" id="KW-1185">Reference proteome</keyword>
<proteinExistence type="predicted"/>
<evidence type="ECO:0000313" key="2">
    <source>
        <dbReference type="Proteomes" id="UP000295509"/>
    </source>
</evidence>
<protein>
    <submittedName>
        <fullName evidence="1">Acetamidase/formamidase</fullName>
    </submittedName>
</protein>
<reference evidence="1 2" key="1">
    <citation type="submission" date="2019-03" db="EMBL/GenBank/DDBJ databases">
        <title>Genomic Encyclopedia of Type Strains, Phase III (KMG-III): the genomes of soil and plant-associated and newly described type strains.</title>
        <authorList>
            <person name="Whitman W."/>
        </authorList>
    </citation>
    <scope>NUCLEOTIDE SEQUENCE [LARGE SCALE GENOMIC DNA]</scope>
    <source>
        <strain evidence="1 2">LMG 29544</strain>
    </source>
</reference>
<dbReference type="Gene3D" id="3.10.28.20">
    <property type="entry name" value="Acetamidase/Formamidase-like domains"/>
    <property type="match status" value="1"/>
</dbReference>
<dbReference type="Proteomes" id="UP000295509">
    <property type="component" value="Unassembled WGS sequence"/>
</dbReference>
<name>A0A4V3HFT5_9BURK</name>
<dbReference type="OrthoDB" id="9178898at2"/>
<dbReference type="RefSeq" id="WP_134189950.1">
    <property type="nucleotide sequence ID" value="NZ_JBHLUW010000027.1"/>
</dbReference>
<evidence type="ECO:0000313" key="1">
    <source>
        <dbReference type="EMBL" id="TDY54947.1"/>
    </source>
</evidence>
<dbReference type="Gene3D" id="2.60.120.580">
    <property type="entry name" value="Acetamidase/Formamidase-like domains"/>
    <property type="match status" value="2"/>
</dbReference>
<dbReference type="AlphaFoldDB" id="A0A4V3HFT5"/>
<dbReference type="PANTHER" id="PTHR31891:SF1">
    <property type="entry name" value="FORMAMIDASE C869.04-RELATED"/>
    <property type="match status" value="1"/>
</dbReference>
<comment type="caution">
    <text evidence="1">The sequence shown here is derived from an EMBL/GenBank/DDBJ whole genome shotgun (WGS) entry which is preliminary data.</text>
</comment>
<dbReference type="GO" id="GO:0016811">
    <property type="term" value="F:hydrolase activity, acting on carbon-nitrogen (but not peptide) bonds, in linear amides"/>
    <property type="evidence" value="ECO:0007669"/>
    <property type="project" value="InterPro"/>
</dbReference>
<dbReference type="SUPFAM" id="SSF141130">
    <property type="entry name" value="Acetamidase/Formamidase-like"/>
    <property type="match status" value="1"/>
</dbReference>
<dbReference type="PANTHER" id="PTHR31891">
    <property type="entry name" value="FORMAMIDASE C869.04-RELATED"/>
    <property type="match status" value="1"/>
</dbReference>
<dbReference type="EMBL" id="SORE01000001">
    <property type="protein sequence ID" value="TDY54947.1"/>
    <property type="molecule type" value="Genomic_DNA"/>
</dbReference>